<comment type="caution">
    <text evidence="1">The sequence shown here is derived from an EMBL/GenBank/DDBJ whole genome shotgun (WGS) entry which is preliminary data.</text>
</comment>
<dbReference type="Proteomes" id="UP000605733">
    <property type="component" value="Unassembled WGS sequence"/>
</dbReference>
<name>A0ABQ1WDT3_9FLAO</name>
<dbReference type="EMBL" id="BMIX01000001">
    <property type="protein sequence ID" value="GGG24127.1"/>
    <property type="molecule type" value="Genomic_DNA"/>
</dbReference>
<dbReference type="Gene3D" id="3.40.50.620">
    <property type="entry name" value="HUPs"/>
    <property type="match status" value="1"/>
</dbReference>
<evidence type="ECO:0000313" key="1">
    <source>
        <dbReference type="EMBL" id="GGG24127.1"/>
    </source>
</evidence>
<dbReference type="RefSeq" id="WP_011710313.1">
    <property type="nucleotide sequence ID" value="NZ_BMIX01000001.1"/>
</dbReference>
<accession>A0ABQ1WDT3</accession>
<reference evidence="2" key="1">
    <citation type="journal article" date="2019" name="Int. J. Syst. Evol. Microbiol.">
        <title>The Global Catalogue of Microorganisms (GCM) 10K type strain sequencing project: providing services to taxonomists for standard genome sequencing and annotation.</title>
        <authorList>
            <consortium name="The Broad Institute Genomics Platform"/>
            <consortium name="The Broad Institute Genome Sequencing Center for Infectious Disease"/>
            <person name="Wu L."/>
            <person name="Ma J."/>
        </authorList>
    </citation>
    <scope>NUCLEOTIDE SEQUENCE [LARGE SCALE GENOMIC DNA]</scope>
    <source>
        <strain evidence="2">CGMCC 1.15422</strain>
    </source>
</reference>
<sequence length="304" mass="35786">MDKRKKNLLVSFSTGETSAKMAKWLKDNKSNEYNMLFAYANTSREREESLLFGNKCDKEFGLDLVWIEGVYSMTYGEGTTYKVVDYKTAKRNGEVFEEMIKAYGLPNVTYKHCTRELKTNPLKKLADDVFGTNNYEIAIGYRVDEVDRVNKDWKEKRHYYPLITDNPLTKPHVNVFWKNMPFRLNLKGYEGNCKRCLKFTLRKQLTQIKEEREKGEIDKWCEKMEDKYGDYVPPHREEKRKPLEGKLTFFRNNLSHKDLVELSQQNFKTATDDSVIYDRQEMLFGFELDKNGDGGCSESCEPFN</sequence>
<keyword evidence="2" id="KW-1185">Reference proteome</keyword>
<evidence type="ECO:0008006" key="3">
    <source>
        <dbReference type="Google" id="ProtNLM"/>
    </source>
</evidence>
<dbReference type="SUPFAM" id="SSF52402">
    <property type="entry name" value="Adenine nucleotide alpha hydrolases-like"/>
    <property type="match status" value="1"/>
</dbReference>
<gene>
    <name evidence="1" type="ORF">GCM10011532_04200</name>
</gene>
<protein>
    <recommendedName>
        <fullName evidence="3">Phosphoadenosine phosphosulphate reductase domain-containing protein</fullName>
    </recommendedName>
</protein>
<dbReference type="InterPro" id="IPR014729">
    <property type="entry name" value="Rossmann-like_a/b/a_fold"/>
</dbReference>
<organism evidence="1 2">
    <name type="scientific">Christiangramia forsetii</name>
    <dbReference type="NCBI Taxonomy" id="411153"/>
    <lineage>
        <taxon>Bacteria</taxon>
        <taxon>Pseudomonadati</taxon>
        <taxon>Bacteroidota</taxon>
        <taxon>Flavobacteriia</taxon>
        <taxon>Flavobacteriales</taxon>
        <taxon>Flavobacteriaceae</taxon>
        <taxon>Christiangramia</taxon>
    </lineage>
</organism>
<evidence type="ECO:0000313" key="2">
    <source>
        <dbReference type="Proteomes" id="UP000605733"/>
    </source>
</evidence>
<proteinExistence type="predicted"/>